<organism evidence="2 3">
    <name type="scientific">Leuconostoc phage phiLNTR3</name>
    <dbReference type="NCBI Taxonomy" id="1262521"/>
    <lineage>
        <taxon>Viruses</taxon>
        <taxon>Duplodnaviria</taxon>
        <taxon>Heunggongvirae</taxon>
        <taxon>Uroviricota</taxon>
        <taxon>Caudoviricetes</taxon>
        <taxon>Mccleskeyvirinae</taxon>
        <taxon>Unaquatrovirus</taxon>
        <taxon>Leuconostoc virus LNTR3</taxon>
    </lineage>
</organism>
<accession>A0A059PAQ3</accession>
<dbReference type="RefSeq" id="YP_009044220.1">
    <property type="nucleotide sequence ID" value="NC_024378.1"/>
</dbReference>
<proteinExistence type="predicted"/>
<evidence type="ECO:0000256" key="1">
    <source>
        <dbReference type="SAM" id="MobiDB-lite"/>
    </source>
</evidence>
<name>A0A059PAQ3_9CAUD</name>
<feature type="compositionally biased region" description="Polar residues" evidence="1">
    <location>
        <begin position="357"/>
        <end position="373"/>
    </location>
</feature>
<reference evidence="2 3" key="1">
    <citation type="journal article" date="2014" name="Int. J. Food Microbiol.">
        <title>Sequence and comparative analysis of Leuconostoc dairy bacteriophages.</title>
        <authorList>
            <person name="Kot W."/>
            <person name="Hansen L.H."/>
            <person name="Neve H."/>
            <person name="Hammer K."/>
            <person name="Jacobsen S."/>
            <person name="Pedersen P.D."/>
            <person name="Sorensen S.J."/>
            <person name="Heller K.J."/>
            <person name="Vogensen F.K."/>
        </authorList>
    </citation>
    <scope>NUCLEOTIDE SEQUENCE [LARGE SCALE GENOMIC DNA]</scope>
</reference>
<sequence length="373" mass="42975">MSQFDDINTKINSTPDYVVPVTNNLTNSIFLDPNMMDFDIFNNVAEFIAVEFTKVKFVFDNTSNTQKLDYLLNLKPNDDITANEMLFEFAYSILKRGYVYYKIVKPQDAKQVSKIYMSRNAEFGYKRYDYKHLKLELPSRLTEEYTKLIHTLSTRHTTSVIEIQSRLKAMKGEQDPNNPQAQQTMDNRLQTADNQIQKHGKFFTFENESTKDHTNVTEPDGVALSDLKTLIYEHLHLSPKMLSGEYTEEDYRAFYAKHLQPLIGALEELLNFELLDYYTYTNGGHISIILDLMQFATLESFTQMAKEGIYNGYLQSDDVRAKLGLKPFEGGYGQIIWSNKNAVALNDDELNQKLKTGDTTNEDSNVSDKSSEE</sequence>
<evidence type="ECO:0000313" key="2">
    <source>
        <dbReference type="EMBL" id="AFY98506.1"/>
    </source>
</evidence>
<feature type="region of interest" description="Disordered" evidence="1">
    <location>
        <begin position="352"/>
        <end position="373"/>
    </location>
</feature>
<dbReference type="Proteomes" id="UP000202777">
    <property type="component" value="Segment"/>
</dbReference>
<dbReference type="GeneID" id="19736318"/>
<dbReference type="EMBL" id="KC013029">
    <property type="protein sequence ID" value="AFY98506.1"/>
    <property type="molecule type" value="Genomic_DNA"/>
</dbReference>
<dbReference type="KEGG" id="vg:19736318"/>
<gene>
    <name evidence="2" type="ORF">phiLNTR3_013</name>
</gene>
<evidence type="ECO:0000313" key="3">
    <source>
        <dbReference type="Proteomes" id="UP000202777"/>
    </source>
</evidence>
<protein>
    <submittedName>
        <fullName evidence="2">Portal protein</fullName>
    </submittedName>
</protein>